<proteinExistence type="predicted"/>
<protein>
    <submittedName>
        <fullName evidence="1">Uncharacterized protein</fullName>
    </submittedName>
</protein>
<accession>A0AAW1VF52</accession>
<keyword evidence="2" id="KW-1185">Reference proteome</keyword>
<name>A0AAW1VF52_9CUCU</name>
<dbReference type="Proteomes" id="UP001431783">
    <property type="component" value="Unassembled WGS sequence"/>
</dbReference>
<gene>
    <name evidence="1" type="ORF">WA026_018229</name>
</gene>
<dbReference type="EMBL" id="JARQZJ010000132">
    <property type="protein sequence ID" value="KAK9892044.1"/>
    <property type="molecule type" value="Genomic_DNA"/>
</dbReference>
<comment type="caution">
    <text evidence="1">The sequence shown here is derived from an EMBL/GenBank/DDBJ whole genome shotgun (WGS) entry which is preliminary data.</text>
</comment>
<dbReference type="AlphaFoldDB" id="A0AAW1VF52"/>
<reference evidence="1 2" key="1">
    <citation type="submission" date="2023-03" db="EMBL/GenBank/DDBJ databases">
        <title>Genome insight into feeding habits of ladybird beetles.</title>
        <authorList>
            <person name="Li H.-S."/>
            <person name="Huang Y.-H."/>
            <person name="Pang H."/>
        </authorList>
    </citation>
    <scope>NUCLEOTIDE SEQUENCE [LARGE SCALE GENOMIC DNA]</scope>
    <source>
        <strain evidence="1">SYSU_2023b</strain>
        <tissue evidence="1">Whole body</tissue>
    </source>
</reference>
<evidence type="ECO:0000313" key="2">
    <source>
        <dbReference type="Proteomes" id="UP001431783"/>
    </source>
</evidence>
<sequence length="112" mass="12618">MAARKGLTDAQLLEILESDEFYIDSVLDESASDIEENDFVTEVEEVDDMITENECPESNDLEESAETNNVVCDEPLYKAKDGTLWSKIPYNLRVKRAKHNIQKTAAGLTPYS</sequence>
<organism evidence="1 2">
    <name type="scientific">Henosepilachna vigintioctopunctata</name>
    <dbReference type="NCBI Taxonomy" id="420089"/>
    <lineage>
        <taxon>Eukaryota</taxon>
        <taxon>Metazoa</taxon>
        <taxon>Ecdysozoa</taxon>
        <taxon>Arthropoda</taxon>
        <taxon>Hexapoda</taxon>
        <taxon>Insecta</taxon>
        <taxon>Pterygota</taxon>
        <taxon>Neoptera</taxon>
        <taxon>Endopterygota</taxon>
        <taxon>Coleoptera</taxon>
        <taxon>Polyphaga</taxon>
        <taxon>Cucujiformia</taxon>
        <taxon>Coccinelloidea</taxon>
        <taxon>Coccinellidae</taxon>
        <taxon>Epilachninae</taxon>
        <taxon>Epilachnini</taxon>
        <taxon>Henosepilachna</taxon>
    </lineage>
</organism>
<evidence type="ECO:0000313" key="1">
    <source>
        <dbReference type="EMBL" id="KAK9892044.1"/>
    </source>
</evidence>